<feature type="coiled-coil region" evidence="2">
    <location>
        <begin position="175"/>
        <end position="202"/>
    </location>
</feature>
<keyword evidence="5" id="KW-1185">Reference proteome</keyword>
<comment type="similarity">
    <text evidence="1">Belongs to the UbiJ family.</text>
</comment>
<evidence type="ECO:0000256" key="1">
    <source>
        <dbReference type="HAMAP-Rule" id="MF_02215"/>
    </source>
</evidence>
<dbReference type="eggNOG" id="COG3165">
    <property type="taxonomic scope" value="Bacteria"/>
</dbReference>
<reference evidence="4 5" key="1">
    <citation type="journal article" date="2015" name="BMC Genomics">
        <title>Genome mining reveals unlocked bioactive potential of marine Gram-negative bacteria.</title>
        <authorList>
            <person name="Machado H."/>
            <person name="Sonnenschein E.C."/>
            <person name="Melchiorsen J."/>
            <person name="Gram L."/>
        </authorList>
    </citation>
    <scope>NUCLEOTIDE SEQUENCE [LARGE SCALE GENOMIC DNA]</scope>
    <source>
        <strain evidence="4 5">S3137</strain>
    </source>
</reference>
<dbReference type="HAMAP" id="MF_02215">
    <property type="entry name" value="UbiJ"/>
    <property type="match status" value="1"/>
</dbReference>
<dbReference type="UniPathway" id="UPA00232"/>
<dbReference type="PANTHER" id="PTHR38693">
    <property type="entry name" value="UBIQUINONE BIOSYNTHESIS PROTEIN UBIJ"/>
    <property type="match status" value="1"/>
</dbReference>
<dbReference type="Proteomes" id="UP000033664">
    <property type="component" value="Unassembled WGS sequence"/>
</dbReference>
<organism evidence="4 5">
    <name type="scientific">Pseudoalteromonas ruthenica</name>
    <dbReference type="NCBI Taxonomy" id="151081"/>
    <lineage>
        <taxon>Bacteria</taxon>
        <taxon>Pseudomonadati</taxon>
        <taxon>Pseudomonadota</taxon>
        <taxon>Gammaproteobacteria</taxon>
        <taxon>Alteromonadales</taxon>
        <taxon>Pseudoalteromonadaceae</taxon>
        <taxon>Pseudoalteromonas</taxon>
    </lineage>
</organism>
<comment type="caution">
    <text evidence="4">The sequence shown here is derived from an EMBL/GenBank/DDBJ whole genome shotgun (WGS) entry which is preliminary data.</text>
</comment>
<keyword evidence="1" id="KW-0831">Ubiquinone biosynthesis</keyword>
<dbReference type="SUPFAM" id="SSF55718">
    <property type="entry name" value="SCP-like"/>
    <property type="match status" value="1"/>
</dbReference>
<keyword evidence="2" id="KW-0175">Coiled coil</keyword>
<sequence length="207" mass="23896">MLSHFAVASAEKLANRLILLDPQLQQRLQQINTQVLVLHIRDWQQYVSVHYGDAGLMLQAHNEAPEQHQCFISADTDTLMKLKDPSLLTQLIRQDKLDLEGDIHLAQAYSQAFNDLDIDWPEHWSKYIGDAPAQLLWQTLSKGKTQAQQSLTKLDHIMLTLLQDELKVSIHPLELEQFTRQSRQLKSDVQHLEKRIDALLTHVQQTQ</sequence>
<dbReference type="InterPro" id="IPR038989">
    <property type="entry name" value="UbiJ"/>
</dbReference>
<evidence type="ECO:0000256" key="2">
    <source>
        <dbReference type="SAM" id="Coils"/>
    </source>
</evidence>
<dbReference type="OrthoDB" id="5801225at2"/>
<dbReference type="InterPro" id="IPR036527">
    <property type="entry name" value="SCP2_sterol-bd_dom_sf"/>
</dbReference>
<dbReference type="PATRIC" id="fig|151081.8.peg.3142"/>
<accession>A0A0F4PJ21</accession>
<evidence type="ECO:0000313" key="4">
    <source>
        <dbReference type="EMBL" id="KJY96974.1"/>
    </source>
</evidence>
<dbReference type="PANTHER" id="PTHR38693:SF1">
    <property type="entry name" value="UBIQUINONE BIOSYNTHESIS ACCESSORY FACTOR UBIJ"/>
    <property type="match status" value="1"/>
</dbReference>
<comment type="subcellular location">
    <subcellularLocation>
        <location evidence="1">Cytoplasm</location>
    </subcellularLocation>
</comment>
<proteinExistence type="inferred from homology"/>
<dbReference type="GeneID" id="58230007"/>
<gene>
    <name evidence="1" type="primary">ubiJ</name>
    <name evidence="4" type="ORF">TW72_16015</name>
</gene>
<dbReference type="InterPro" id="IPR003033">
    <property type="entry name" value="SCP2_sterol-bd_dom"/>
</dbReference>
<comment type="function">
    <text evidence="1">Required for ubiquinone (coenzyme Q) biosynthesis. Binds hydrophobic ubiquinone biosynthetic intermediates via its SCP2 domain and is essential for the stability of the Ubi complex. May constitute a docking platform where Ubi enzymes assemble and access their SCP2-bound polyprenyl substrates.</text>
</comment>
<comment type="pathway">
    <text evidence="1">Cofactor biosynthesis; ubiquinone biosynthesis.</text>
</comment>
<name>A0A0F4PJ21_9GAMM</name>
<evidence type="ECO:0000313" key="5">
    <source>
        <dbReference type="Proteomes" id="UP000033664"/>
    </source>
</evidence>
<protein>
    <recommendedName>
        <fullName evidence="1">Ubiquinone biosynthesis accessory factor UbiJ</fullName>
    </recommendedName>
</protein>
<dbReference type="RefSeq" id="WP_045980268.1">
    <property type="nucleotide sequence ID" value="NZ_JXXY01000016.1"/>
</dbReference>
<keyword evidence="1" id="KW-0963">Cytoplasm</keyword>
<dbReference type="GO" id="GO:0006744">
    <property type="term" value="P:ubiquinone biosynthetic process"/>
    <property type="evidence" value="ECO:0007669"/>
    <property type="project" value="UniProtKB-UniRule"/>
</dbReference>
<feature type="domain" description="SCP2" evidence="3">
    <location>
        <begin position="15"/>
        <end position="113"/>
    </location>
</feature>
<dbReference type="EMBL" id="JXXZ01000014">
    <property type="protein sequence ID" value="KJY96974.1"/>
    <property type="molecule type" value="Genomic_DNA"/>
</dbReference>
<dbReference type="AlphaFoldDB" id="A0A0F4PJ21"/>
<evidence type="ECO:0000259" key="3">
    <source>
        <dbReference type="Pfam" id="PF02036"/>
    </source>
</evidence>
<dbReference type="GO" id="GO:0005737">
    <property type="term" value="C:cytoplasm"/>
    <property type="evidence" value="ECO:0007669"/>
    <property type="project" value="UniProtKB-SubCell"/>
</dbReference>
<dbReference type="Pfam" id="PF02036">
    <property type="entry name" value="SCP2"/>
    <property type="match status" value="1"/>
</dbReference>